<dbReference type="GeneID" id="62778759"/>
<name>A0ABP2NM98_9FIRM</name>
<organism evidence="1 2">
    <name type="scientific">Megamonas funiformis YIT 11815</name>
    <dbReference type="NCBI Taxonomy" id="742816"/>
    <lineage>
        <taxon>Bacteria</taxon>
        <taxon>Bacillati</taxon>
        <taxon>Bacillota</taxon>
        <taxon>Negativicutes</taxon>
        <taxon>Selenomonadales</taxon>
        <taxon>Selenomonadaceae</taxon>
        <taxon>Megamonas</taxon>
    </lineage>
</organism>
<dbReference type="RefSeq" id="WP_008537752.1">
    <property type="nucleotide sequence ID" value="NZ_JH601090.1"/>
</dbReference>
<evidence type="ECO:0008006" key="3">
    <source>
        <dbReference type="Google" id="ProtNLM"/>
    </source>
</evidence>
<comment type="caution">
    <text evidence="1">The sequence shown here is derived from an EMBL/GenBank/DDBJ whole genome shotgun (WGS) entry which is preliminary data.</text>
</comment>
<protein>
    <recommendedName>
        <fullName evidence="3">Phage protein</fullName>
    </recommendedName>
</protein>
<reference evidence="1 2" key="1">
    <citation type="submission" date="2012-01" db="EMBL/GenBank/DDBJ databases">
        <title>The Genome Sequence of Megamonas funiformis YIT 11815.</title>
        <authorList>
            <consortium name="The Broad Institute Genome Sequencing Platform"/>
            <person name="Earl A."/>
            <person name="Ward D."/>
            <person name="Feldgarden M."/>
            <person name="Gevers D."/>
            <person name="Morotomi M."/>
            <person name="Young S.K."/>
            <person name="Zeng Q."/>
            <person name="Gargeya S."/>
            <person name="Fitzgerald M."/>
            <person name="Haas B."/>
            <person name="Abouelleil A."/>
            <person name="Alvarado L."/>
            <person name="Arachchi H.M."/>
            <person name="Berlin A."/>
            <person name="Chapman S.B."/>
            <person name="Gearin G."/>
            <person name="Goldberg J."/>
            <person name="Griggs A."/>
            <person name="Gujja S."/>
            <person name="Hansen M."/>
            <person name="Heiman D."/>
            <person name="Howarth C."/>
            <person name="Larimer J."/>
            <person name="Lui A."/>
            <person name="MacDonald P.J.P."/>
            <person name="McCowen C."/>
            <person name="Montmayeur A."/>
            <person name="Murphy C."/>
            <person name="Neiman D."/>
            <person name="Pearson M."/>
            <person name="Priest M."/>
            <person name="Roberts A."/>
            <person name="Saif S."/>
            <person name="Shea T."/>
            <person name="Sisk P."/>
            <person name="Stolte C."/>
            <person name="Sykes S."/>
            <person name="Wortman J."/>
            <person name="Nusbaum C."/>
            <person name="Birren B."/>
        </authorList>
    </citation>
    <scope>NUCLEOTIDE SEQUENCE [LARGE SCALE GENOMIC DNA]</scope>
    <source>
        <strain evidence="1 2">YIT 11815</strain>
    </source>
</reference>
<gene>
    <name evidence="1" type="ORF">HMPREF9454_00534</name>
</gene>
<proteinExistence type="predicted"/>
<keyword evidence="2" id="KW-1185">Reference proteome</keyword>
<evidence type="ECO:0000313" key="1">
    <source>
        <dbReference type="EMBL" id="EHR38729.1"/>
    </source>
</evidence>
<accession>A0ABP2NM98</accession>
<dbReference type="Proteomes" id="UP000005963">
    <property type="component" value="Unassembled WGS sequence"/>
</dbReference>
<sequence length="132" mass="15352">MKNYISVKMIKAEPCKAWKDFKGHMTGDEGYKIYYPDGYISWCPKDIFEAQYLELEKEDTITQKDVCNFITSTSITGANHEIIETSCKNGFVITNFYNMGIGKENHERYIFAQIYNLLTFLLQSARKGFNNK</sequence>
<dbReference type="EMBL" id="ADMB01000024">
    <property type="protein sequence ID" value="EHR38729.1"/>
    <property type="molecule type" value="Genomic_DNA"/>
</dbReference>
<evidence type="ECO:0000313" key="2">
    <source>
        <dbReference type="Proteomes" id="UP000005963"/>
    </source>
</evidence>